<organism evidence="3 4">
    <name type="scientific">Hypsizygus marmoreus</name>
    <name type="common">White beech mushroom</name>
    <name type="synonym">Agaricus marmoreus</name>
    <dbReference type="NCBI Taxonomy" id="39966"/>
    <lineage>
        <taxon>Eukaryota</taxon>
        <taxon>Fungi</taxon>
        <taxon>Dikarya</taxon>
        <taxon>Basidiomycota</taxon>
        <taxon>Agaricomycotina</taxon>
        <taxon>Agaricomycetes</taxon>
        <taxon>Agaricomycetidae</taxon>
        <taxon>Agaricales</taxon>
        <taxon>Tricholomatineae</taxon>
        <taxon>Lyophyllaceae</taxon>
        <taxon>Hypsizygus</taxon>
    </lineage>
</organism>
<dbReference type="Proteomes" id="UP000076154">
    <property type="component" value="Unassembled WGS sequence"/>
</dbReference>
<reference evidence="3" key="1">
    <citation type="submission" date="2018-04" db="EMBL/GenBank/DDBJ databases">
        <title>Whole genome sequencing of Hypsizygus marmoreus.</title>
        <authorList>
            <person name="Choi I.-G."/>
            <person name="Min B."/>
            <person name="Kim J.-G."/>
            <person name="Kim S."/>
            <person name="Oh Y.-L."/>
            <person name="Kong W.-S."/>
            <person name="Park H."/>
            <person name="Jeong J."/>
            <person name="Song E.-S."/>
        </authorList>
    </citation>
    <scope>NUCLEOTIDE SEQUENCE [LARGE SCALE GENOMIC DNA]</scope>
    <source>
        <strain evidence="3">51987-8</strain>
    </source>
</reference>
<feature type="region of interest" description="Disordered" evidence="2">
    <location>
        <begin position="51"/>
        <end position="118"/>
    </location>
</feature>
<evidence type="ECO:0000313" key="4">
    <source>
        <dbReference type="Proteomes" id="UP000076154"/>
    </source>
</evidence>
<evidence type="ECO:0000256" key="1">
    <source>
        <dbReference type="SAM" id="Coils"/>
    </source>
</evidence>
<comment type="caution">
    <text evidence="3">The sequence shown here is derived from an EMBL/GenBank/DDBJ whole genome shotgun (WGS) entry which is preliminary data.</text>
</comment>
<name>A0A369JU03_HYPMA</name>
<dbReference type="EMBL" id="LUEZ02000041">
    <property type="protein sequence ID" value="RDB25258.1"/>
    <property type="molecule type" value="Genomic_DNA"/>
</dbReference>
<feature type="region of interest" description="Disordered" evidence="2">
    <location>
        <begin position="269"/>
        <end position="294"/>
    </location>
</feature>
<accession>A0A369JU03</accession>
<feature type="compositionally biased region" description="Low complexity" evidence="2">
    <location>
        <begin position="134"/>
        <end position="144"/>
    </location>
</feature>
<sequence>MSRVLPVRDRTTLAKLGRPELQQLAKRERVKATGKNSEIIDRLLTKYPDGVPRHQTPVVLGDNPRKRKSVSVKEEPDAVRPSVSTRRQTKKRKVDASTIPPPVANDAVAASGAPSARSVRFTSDWVEATRTATAPVHEPVAPASAPEPPARAPSPPLPPGDKDVRFVRRELTRLIDDGVDLRAEVDDLAALLESTRENVKDSEADLKELSCMRRSLEDMVTRRLKSQRQLWDGTYMMKDKRAKAEWDTFIGDLYEDMRLCKEEVEEELIQERVPNFDDDKEGKEDGDAEEDEQE</sequence>
<dbReference type="AlphaFoldDB" id="A0A369JU03"/>
<dbReference type="OrthoDB" id="3270863at2759"/>
<dbReference type="InParanoid" id="A0A369JU03"/>
<feature type="region of interest" description="Disordered" evidence="2">
    <location>
        <begin position="133"/>
        <end position="163"/>
    </location>
</feature>
<feature type="compositionally biased region" description="Pro residues" evidence="2">
    <location>
        <begin position="145"/>
        <end position="159"/>
    </location>
</feature>
<feature type="coiled-coil region" evidence="1">
    <location>
        <begin position="185"/>
        <end position="219"/>
    </location>
</feature>
<gene>
    <name evidence="3" type="ORF">Hypma_007598</name>
</gene>
<evidence type="ECO:0008006" key="5">
    <source>
        <dbReference type="Google" id="ProtNLM"/>
    </source>
</evidence>
<proteinExistence type="predicted"/>
<evidence type="ECO:0000256" key="2">
    <source>
        <dbReference type="SAM" id="MobiDB-lite"/>
    </source>
</evidence>
<evidence type="ECO:0000313" key="3">
    <source>
        <dbReference type="EMBL" id="RDB25258.1"/>
    </source>
</evidence>
<protein>
    <recommendedName>
        <fullName evidence="5">SAP domain-containing protein</fullName>
    </recommendedName>
</protein>
<feature type="compositionally biased region" description="Basic and acidic residues" evidence="2">
    <location>
        <begin position="274"/>
        <end position="285"/>
    </location>
</feature>
<keyword evidence="4" id="KW-1185">Reference proteome</keyword>
<keyword evidence="1" id="KW-0175">Coiled coil</keyword>